<dbReference type="Proteomes" id="UP001210809">
    <property type="component" value="Unassembled WGS sequence"/>
</dbReference>
<evidence type="ECO:0000313" key="1">
    <source>
        <dbReference type="EMBL" id="MDB8002610.1"/>
    </source>
</evidence>
<dbReference type="InterPro" id="IPR007731">
    <property type="entry name" value="DUF669"/>
</dbReference>
<sequence>MAFSQNNSAATSALKPEGRYETIITSVDEKTYKSGSTSLSFRLTIRNDIPEQKYGNACLFYQIWKAKEPTKEDLAVNGYTFGRLMAVGKAAKLTDGKEYKDLAEYCDDLVGKCVIAVVKHETDDKGTTREKVSYLEPTQHPDCKHKFKTVVTADTVSAPKNESFAATATTEAVTEDDDDYPF</sequence>
<comment type="caution">
    <text evidence="1">The sequence shown here is derived from an EMBL/GenBank/DDBJ whole genome shotgun (WGS) entry which is preliminary data.</text>
</comment>
<accession>A0AAW6CVA3</accession>
<evidence type="ECO:0000313" key="2">
    <source>
        <dbReference type="Proteomes" id="UP001210809"/>
    </source>
</evidence>
<name>A0AAW6CVA3_9FIRM</name>
<reference evidence="1" key="1">
    <citation type="submission" date="2023-01" db="EMBL/GenBank/DDBJ databases">
        <title>Human gut microbiome strain richness.</title>
        <authorList>
            <person name="Chen-Liaw A."/>
        </authorList>
    </citation>
    <scope>NUCLEOTIDE SEQUENCE</scope>
    <source>
        <strain evidence="1">1001283st1_G1_1001283B150217_161031</strain>
    </source>
</reference>
<organism evidence="1 2">
    <name type="scientific">[Eubacterium] siraeum</name>
    <dbReference type="NCBI Taxonomy" id="39492"/>
    <lineage>
        <taxon>Bacteria</taxon>
        <taxon>Bacillati</taxon>
        <taxon>Bacillota</taxon>
        <taxon>Clostridia</taxon>
        <taxon>Eubacteriales</taxon>
        <taxon>Oscillospiraceae</taxon>
        <taxon>Oscillospiraceae incertae sedis</taxon>
    </lineage>
</organism>
<dbReference type="Pfam" id="PF05037">
    <property type="entry name" value="DUF669"/>
    <property type="match status" value="1"/>
</dbReference>
<proteinExistence type="predicted"/>
<gene>
    <name evidence="1" type="ORF">PNE09_00865</name>
</gene>
<protein>
    <submittedName>
        <fullName evidence="1">DUF669 domain-containing protein</fullName>
    </submittedName>
</protein>
<dbReference type="EMBL" id="JAQLXW010000001">
    <property type="protein sequence ID" value="MDB8002610.1"/>
    <property type="molecule type" value="Genomic_DNA"/>
</dbReference>
<dbReference type="AlphaFoldDB" id="A0AAW6CVA3"/>